<gene>
    <name evidence="2 3" type="primary">Mlana</name>
</gene>
<reference evidence="2 4" key="1">
    <citation type="journal article" date="2009" name="PLoS Biol.">
        <title>Lineage-specific biology revealed by a finished genome assembly of the mouse.</title>
        <authorList>
            <consortium name="Mouse Genome Sequencing Consortium"/>
            <person name="Church D.M."/>
            <person name="Goodstadt L."/>
            <person name="Hillier L.W."/>
            <person name="Zody M.C."/>
            <person name="Goldstein S."/>
            <person name="She X."/>
            <person name="Bult C.J."/>
            <person name="Agarwala R."/>
            <person name="Cherry J.L."/>
            <person name="DiCuccio M."/>
            <person name="Hlavina W."/>
            <person name="Kapustin Y."/>
            <person name="Meric P."/>
            <person name="Maglott D."/>
            <person name="Birtle Z."/>
            <person name="Marques A.C."/>
            <person name="Graves T."/>
            <person name="Zhou S."/>
            <person name="Teague B."/>
            <person name="Potamousis K."/>
            <person name="Churas C."/>
            <person name="Place M."/>
            <person name="Herschleb J."/>
            <person name="Runnheim R."/>
            <person name="Forrest D."/>
            <person name="Amos-Landgraf J."/>
            <person name="Schwartz D.C."/>
            <person name="Cheng Z."/>
            <person name="Lindblad-Toh K."/>
            <person name="Eichler E.E."/>
            <person name="Ponting C.P."/>
        </authorList>
    </citation>
    <scope>NUCLEOTIDE SEQUENCE [LARGE SCALE GENOMIC DNA]</scope>
    <source>
        <strain evidence="2 4">C57BL/6J</strain>
    </source>
</reference>
<sequence length="96" mass="10786">MPQEDIHFGYPRKGHRRSYVTAEESGQVPSAKNDKLETRRCFPGSRKGRRLVAVSSKSGTMFLSSVGHAYLLVQGRRDRHPDRGPGDCSAYRLLVL</sequence>
<organism evidence="2 4">
    <name type="scientific">Mus musculus</name>
    <name type="common">Mouse</name>
    <dbReference type="NCBI Taxonomy" id="10090"/>
    <lineage>
        <taxon>Eukaryota</taxon>
        <taxon>Metazoa</taxon>
        <taxon>Chordata</taxon>
        <taxon>Craniata</taxon>
        <taxon>Vertebrata</taxon>
        <taxon>Euteleostomi</taxon>
        <taxon>Mammalia</taxon>
        <taxon>Eutheria</taxon>
        <taxon>Euarchontoglires</taxon>
        <taxon>Glires</taxon>
        <taxon>Rodentia</taxon>
        <taxon>Myomorpha</taxon>
        <taxon>Muroidea</taxon>
        <taxon>Muridae</taxon>
        <taxon>Murinae</taxon>
        <taxon>Mus</taxon>
        <taxon>Mus</taxon>
    </lineage>
</organism>
<reference evidence="2" key="4">
    <citation type="submission" date="2025-09" db="UniProtKB">
        <authorList>
            <consortium name="Ensembl"/>
        </authorList>
    </citation>
    <scope>IDENTIFICATION</scope>
    <source>
        <strain evidence="2">C57BL/6J</strain>
    </source>
</reference>
<protein>
    <submittedName>
        <fullName evidence="2">Melan-A</fullName>
    </submittedName>
</protein>
<keyword evidence="4" id="KW-1185">Reference proteome</keyword>
<dbReference type="VEuPathDB" id="HostDB:ENSMUSG00000024806"/>
<accession>A0A494BBN3</accession>
<dbReference type="Antibodypedia" id="3661">
    <property type="antibodies" value="2474 antibodies from 50 providers"/>
</dbReference>
<evidence type="ECO:0000313" key="2">
    <source>
        <dbReference type="Ensembl" id="ENSMUSP00000158536.2"/>
    </source>
</evidence>
<dbReference type="Ensembl" id="ENSMUST00000235954.2">
    <property type="protein sequence ID" value="ENSMUSP00000158536.2"/>
    <property type="gene ID" value="ENSMUSG00000024806.5"/>
</dbReference>
<reference evidence="2" key="3">
    <citation type="submission" date="2025-08" db="UniProtKB">
        <authorList>
            <consortium name="Ensembl"/>
        </authorList>
    </citation>
    <scope>IDENTIFICATION</scope>
    <source>
        <strain evidence="2">C57BL/6J</strain>
    </source>
</reference>
<dbReference type="Proteomes" id="UP000000589">
    <property type="component" value="Chromosome 19"/>
</dbReference>
<feature type="region of interest" description="Disordered" evidence="1">
    <location>
        <begin position="1"/>
        <end position="34"/>
    </location>
</feature>
<dbReference type="MGI" id="MGI:108454">
    <property type="gene designation" value="Mlana"/>
</dbReference>
<evidence type="ECO:0007829" key="5">
    <source>
        <dbReference type="ProteomicsDB" id="A0A494BBN3"/>
    </source>
</evidence>
<dbReference type="ExpressionAtlas" id="A0A494BBN3">
    <property type="expression patterns" value="baseline and differential"/>
</dbReference>
<evidence type="ECO:0000256" key="1">
    <source>
        <dbReference type="SAM" id="MobiDB-lite"/>
    </source>
</evidence>
<evidence type="ECO:0000313" key="4">
    <source>
        <dbReference type="Proteomes" id="UP000000589"/>
    </source>
</evidence>
<reference evidence="2 4" key="2">
    <citation type="journal article" date="2011" name="PLoS Biol.">
        <title>Modernizing reference genome assemblies.</title>
        <authorList>
            <person name="Church D.M."/>
            <person name="Schneider V.A."/>
            <person name="Graves T."/>
            <person name="Auger K."/>
            <person name="Cunningham F."/>
            <person name="Bouk N."/>
            <person name="Chen H.C."/>
            <person name="Agarwala R."/>
            <person name="McLaren W.M."/>
            <person name="Ritchie G.R."/>
            <person name="Albracht D."/>
            <person name="Kremitzki M."/>
            <person name="Rock S."/>
            <person name="Kotkiewicz H."/>
            <person name="Kremitzki C."/>
            <person name="Wollam A."/>
            <person name="Trani L."/>
            <person name="Fulton L."/>
            <person name="Fulton R."/>
            <person name="Matthews L."/>
            <person name="Whitehead S."/>
            <person name="Chow W."/>
            <person name="Torrance J."/>
            <person name="Dunn M."/>
            <person name="Harden G."/>
            <person name="Threadgold G."/>
            <person name="Wood J."/>
            <person name="Collins J."/>
            <person name="Heath P."/>
            <person name="Griffiths G."/>
            <person name="Pelan S."/>
            <person name="Grafham D."/>
            <person name="Eichler E.E."/>
            <person name="Weinstock G."/>
            <person name="Mardis E.R."/>
            <person name="Wilson R.K."/>
            <person name="Howe K."/>
            <person name="Flicek P."/>
            <person name="Hubbard T."/>
        </authorList>
    </citation>
    <scope>NUCLEOTIDE SEQUENCE [LARGE SCALE GENOMIC DNA]</scope>
    <source>
        <strain evidence="2 4">C57BL/6J</strain>
    </source>
</reference>
<evidence type="ECO:0000313" key="3">
    <source>
        <dbReference type="MGI" id="MGI:108454"/>
    </source>
</evidence>
<proteinExistence type="evidence at protein level"/>
<dbReference type="Bgee" id="ENSMUSG00000024806">
    <property type="expression patterns" value="Expressed in iris and 34 other cell types or tissues"/>
</dbReference>
<dbReference type="GeneTree" id="ENSGT00390000009531"/>
<dbReference type="AGR" id="MGI:108454"/>
<dbReference type="AlphaFoldDB" id="A0A494BBN3"/>
<name>A0A494BBN3_MOUSE</name>
<keyword evidence="5" id="KW-1267">Proteomics identification</keyword>